<dbReference type="InterPro" id="IPR050482">
    <property type="entry name" value="Sensor_HK_TwoCompSys"/>
</dbReference>
<dbReference type="InterPro" id="IPR036890">
    <property type="entry name" value="HATPase_C_sf"/>
</dbReference>
<protein>
    <recommendedName>
        <fullName evidence="2">histidine kinase</fullName>
        <ecNumber evidence="2">2.7.13.3</ecNumber>
    </recommendedName>
</protein>
<evidence type="ECO:0000256" key="3">
    <source>
        <dbReference type="ARBA" id="ARBA00022553"/>
    </source>
</evidence>
<feature type="region of interest" description="Disordered" evidence="9">
    <location>
        <begin position="1"/>
        <end position="22"/>
    </location>
</feature>
<evidence type="ECO:0000256" key="1">
    <source>
        <dbReference type="ARBA" id="ARBA00000085"/>
    </source>
</evidence>
<dbReference type="EC" id="2.7.13.3" evidence="2"/>
<keyword evidence="5" id="KW-0547">Nucleotide-binding</keyword>
<feature type="transmembrane region" description="Helical" evidence="10">
    <location>
        <begin position="173"/>
        <end position="192"/>
    </location>
</feature>
<evidence type="ECO:0000256" key="8">
    <source>
        <dbReference type="ARBA" id="ARBA00023012"/>
    </source>
</evidence>
<dbReference type="GO" id="GO:0046983">
    <property type="term" value="F:protein dimerization activity"/>
    <property type="evidence" value="ECO:0007669"/>
    <property type="project" value="InterPro"/>
</dbReference>
<keyword evidence="13" id="KW-1185">Reference proteome</keyword>
<keyword evidence="10" id="KW-0812">Transmembrane</keyword>
<keyword evidence="10" id="KW-0472">Membrane</keyword>
<dbReference type="SUPFAM" id="SSF55874">
    <property type="entry name" value="ATPase domain of HSP90 chaperone/DNA topoisomerase II/histidine kinase"/>
    <property type="match status" value="1"/>
</dbReference>
<evidence type="ECO:0000256" key="2">
    <source>
        <dbReference type="ARBA" id="ARBA00012438"/>
    </source>
</evidence>
<dbReference type="Gene3D" id="1.20.5.1930">
    <property type="match status" value="1"/>
</dbReference>
<keyword evidence="8" id="KW-0902">Two-component regulatory system</keyword>
<dbReference type="PANTHER" id="PTHR24421:SF10">
    <property type="entry name" value="NITRATE_NITRITE SENSOR PROTEIN NARQ"/>
    <property type="match status" value="1"/>
</dbReference>
<evidence type="ECO:0000313" key="13">
    <source>
        <dbReference type="Proteomes" id="UP000002357"/>
    </source>
</evidence>
<evidence type="ECO:0000256" key="7">
    <source>
        <dbReference type="ARBA" id="ARBA00022840"/>
    </source>
</evidence>
<accession>E2Q6R5</accession>
<feature type="compositionally biased region" description="Low complexity" evidence="9">
    <location>
        <begin position="1"/>
        <end position="19"/>
    </location>
</feature>
<dbReference type="GO" id="GO:0016020">
    <property type="term" value="C:membrane"/>
    <property type="evidence" value="ECO:0007669"/>
    <property type="project" value="InterPro"/>
</dbReference>
<name>E2Q6R5_STRCL</name>
<keyword evidence="3" id="KW-0597">Phosphoprotein</keyword>
<dbReference type="GO" id="GO:0000155">
    <property type="term" value="F:phosphorelay sensor kinase activity"/>
    <property type="evidence" value="ECO:0007669"/>
    <property type="project" value="InterPro"/>
</dbReference>
<dbReference type="eggNOG" id="COG4585">
    <property type="taxonomic scope" value="Bacteria"/>
</dbReference>
<comment type="catalytic activity">
    <reaction evidence="1">
        <text>ATP + protein L-histidine = ADP + protein N-phospho-L-histidine.</text>
        <dbReference type="EC" id="2.7.13.3"/>
    </reaction>
</comment>
<dbReference type="InterPro" id="IPR011712">
    <property type="entry name" value="Sig_transdc_His_kin_sub3_dim/P"/>
</dbReference>
<gene>
    <name evidence="12" type="ORF">SCLAV_4290</name>
</gene>
<dbReference type="Gene3D" id="3.30.565.10">
    <property type="entry name" value="Histidine kinase-like ATPase, C-terminal domain"/>
    <property type="match status" value="1"/>
</dbReference>
<dbReference type="STRING" id="1901.BB341_07375"/>
<dbReference type="Pfam" id="PF07730">
    <property type="entry name" value="HisKA_3"/>
    <property type="match status" value="1"/>
</dbReference>
<keyword evidence="6 12" id="KW-0418">Kinase</keyword>
<evidence type="ECO:0000259" key="11">
    <source>
        <dbReference type="Pfam" id="PF07730"/>
    </source>
</evidence>
<evidence type="ECO:0000256" key="5">
    <source>
        <dbReference type="ARBA" id="ARBA00022741"/>
    </source>
</evidence>
<evidence type="ECO:0000256" key="4">
    <source>
        <dbReference type="ARBA" id="ARBA00022679"/>
    </source>
</evidence>
<dbReference type="Proteomes" id="UP000002357">
    <property type="component" value="Chromosome"/>
</dbReference>
<evidence type="ECO:0000313" key="12">
    <source>
        <dbReference type="EMBL" id="EFG09364.1"/>
    </source>
</evidence>
<reference evidence="12 13" key="1">
    <citation type="journal article" date="2010" name="Genome Biol. Evol.">
        <title>The sequence of a 1.8-mb bacterial linear plasmid reveals a rich evolutionary reservoir of secondary metabolic pathways.</title>
        <authorList>
            <person name="Medema M.H."/>
            <person name="Trefzer A."/>
            <person name="Kovalchuk A."/>
            <person name="van den Berg M."/>
            <person name="Mueller U."/>
            <person name="Heijne W."/>
            <person name="Wu L."/>
            <person name="Alam M.T."/>
            <person name="Ronning C.M."/>
            <person name="Nierman W.C."/>
            <person name="Bovenberg R.A.L."/>
            <person name="Breitling R."/>
            <person name="Takano E."/>
        </authorList>
    </citation>
    <scope>NUCLEOTIDE SEQUENCE [LARGE SCALE GENOMIC DNA]</scope>
    <source>
        <strain evidence="13">ATCC 27064 / DSM 738 / JCM 4710 / NBRC 13307 / NCIMB 12785 / NRRL 3585 / VKM Ac-602</strain>
    </source>
</reference>
<proteinExistence type="predicted"/>
<feature type="domain" description="Signal transduction histidine kinase subgroup 3 dimerisation and phosphoacceptor" evidence="11">
    <location>
        <begin position="250"/>
        <end position="313"/>
    </location>
</feature>
<evidence type="ECO:0000256" key="6">
    <source>
        <dbReference type="ARBA" id="ARBA00022777"/>
    </source>
</evidence>
<feature type="transmembrane region" description="Helical" evidence="10">
    <location>
        <begin position="142"/>
        <end position="161"/>
    </location>
</feature>
<evidence type="ECO:0000256" key="9">
    <source>
        <dbReference type="SAM" id="MobiDB-lite"/>
    </source>
</evidence>
<dbReference type="EMBL" id="CM000913">
    <property type="protein sequence ID" value="EFG09364.1"/>
    <property type="molecule type" value="Genomic_DNA"/>
</dbReference>
<keyword evidence="4" id="KW-0808">Transferase</keyword>
<dbReference type="PANTHER" id="PTHR24421">
    <property type="entry name" value="NITRATE/NITRITE SENSOR PROTEIN NARX-RELATED"/>
    <property type="match status" value="1"/>
</dbReference>
<organism evidence="12 13">
    <name type="scientific">Streptomyces clavuligerus</name>
    <dbReference type="NCBI Taxonomy" id="1901"/>
    <lineage>
        <taxon>Bacteria</taxon>
        <taxon>Bacillati</taxon>
        <taxon>Actinomycetota</taxon>
        <taxon>Actinomycetes</taxon>
        <taxon>Kitasatosporales</taxon>
        <taxon>Streptomycetaceae</taxon>
        <taxon>Streptomyces</taxon>
    </lineage>
</organism>
<feature type="transmembrane region" description="Helical" evidence="10">
    <location>
        <begin position="78"/>
        <end position="97"/>
    </location>
</feature>
<dbReference type="GO" id="GO:0005524">
    <property type="term" value="F:ATP binding"/>
    <property type="evidence" value="ECO:0007669"/>
    <property type="project" value="UniProtKB-KW"/>
</dbReference>
<keyword evidence="10" id="KW-1133">Transmembrane helix</keyword>
<evidence type="ECO:0000256" key="10">
    <source>
        <dbReference type="SAM" id="Phobius"/>
    </source>
</evidence>
<dbReference type="AlphaFoldDB" id="E2Q6R5"/>
<sequence>MISARTTVRPRPLPVRTNTYPTSLPAPGPRVVVAGEEPGLHPSVYSVERRLRRAGEVRSPEGVLDEEVTVPRPHRDDVVLASAALLGGVLLWSLGLYTQRESSLPPWATLVPLTVLCVQELFRRSLPLTTLLVGTAALVADLFTHGNLITVLLFTDVVYAAVVYGPPSAARRIPVAAGLLTVASTVAFLVWLRSPEGLLLGVVIGMITVGPAATGVIIRNHRDAAETARLRAEQTALLAEMDRVQAVTAERGRMARELHDMVANHLSAIAIHSTAALSLDDPAVTRQALGVIRENSVAGLTEMRRLIGLLREGGDDREPAAAPTLSGLEALIEQARVTGAASGLTFTLLDGRDPELRLPAPVEMAAYRIVQESLTNALKHADPGEVRVELAHDPGGALTVGVSSVHGDRSGPRAPGSGSGLVGIRERVALLDGEVAAGPVPGPPGGPAKIWCVRAVLPVRDDKEPFV</sequence>
<dbReference type="CDD" id="cd16917">
    <property type="entry name" value="HATPase_UhpB-NarQ-NarX-like"/>
    <property type="match status" value="1"/>
</dbReference>
<keyword evidence="7" id="KW-0067">ATP-binding</keyword>
<feature type="transmembrane region" description="Helical" evidence="10">
    <location>
        <begin position="198"/>
        <end position="218"/>
    </location>
</feature>